<sequence>MVCNTVTNNCRLPAREILFFSFNRRFCSGAIRLEACSVFAGDTDAAMAGNRLVGGHSVSAAIALENLTVAYERRPAVHHISGRFEAGSLTAIVGPNGAGKSTLIKAIAGTMKPAQGHVDRGRLATRTIGYLPQAAEIDRSFPLSVADTVAMGAWHSVGPFRGLTRHHATLTQDALRTVGLEGFEKRSVGSLSSGQFQRVLFARLLLQDASVILLDEPFTAIDARTTRDLLELVRVWHGQGRTVIAVLHDIDQVRQHFPQTLLMAREAIAWGETADVLSVANLRKARNMAEYWSPDAMLCDAEEEHS</sequence>
<protein>
    <submittedName>
        <fullName evidence="6">Cation ABC transporter, ATP-binding protein</fullName>
    </submittedName>
</protein>
<dbReference type="InterPro" id="IPR003593">
    <property type="entry name" value="AAA+_ATPase"/>
</dbReference>
<proteinExistence type="inferred from homology"/>
<dbReference type="Proteomes" id="UP000050523">
    <property type="component" value="Unassembled WGS sequence"/>
</dbReference>
<evidence type="ECO:0000256" key="3">
    <source>
        <dbReference type="ARBA" id="ARBA00022741"/>
    </source>
</evidence>
<dbReference type="SMART" id="SM00382">
    <property type="entry name" value="AAA"/>
    <property type="match status" value="1"/>
</dbReference>
<evidence type="ECO:0000256" key="1">
    <source>
        <dbReference type="ARBA" id="ARBA00005417"/>
    </source>
</evidence>
<evidence type="ECO:0000256" key="2">
    <source>
        <dbReference type="ARBA" id="ARBA00022448"/>
    </source>
</evidence>
<evidence type="ECO:0000256" key="4">
    <source>
        <dbReference type="ARBA" id="ARBA00022840"/>
    </source>
</evidence>
<organism evidence="6 7">
    <name type="scientific">Pseudomonas tremae</name>
    <dbReference type="NCBI Taxonomy" id="200454"/>
    <lineage>
        <taxon>Bacteria</taxon>
        <taxon>Pseudomonadati</taxon>
        <taxon>Pseudomonadota</taxon>
        <taxon>Gammaproteobacteria</taxon>
        <taxon>Pseudomonadales</taxon>
        <taxon>Pseudomonadaceae</taxon>
        <taxon>Pseudomonas</taxon>
    </lineage>
</organism>
<evidence type="ECO:0000259" key="5">
    <source>
        <dbReference type="PROSITE" id="PS50893"/>
    </source>
</evidence>
<dbReference type="NCBIfam" id="NF040873">
    <property type="entry name" value="AztA"/>
    <property type="match status" value="1"/>
</dbReference>
<feature type="domain" description="ABC transporter" evidence="5">
    <location>
        <begin position="62"/>
        <end position="290"/>
    </location>
</feature>
<dbReference type="PROSITE" id="PS50893">
    <property type="entry name" value="ABC_TRANSPORTER_2"/>
    <property type="match status" value="1"/>
</dbReference>
<accession>A0AA40TXK5</accession>
<dbReference type="AlphaFoldDB" id="A0AA40TXK5"/>
<dbReference type="SUPFAM" id="SSF52540">
    <property type="entry name" value="P-loop containing nucleoside triphosphate hydrolases"/>
    <property type="match status" value="1"/>
</dbReference>
<keyword evidence="4 6" id="KW-0067">ATP-binding</keyword>
<dbReference type="PANTHER" id="PTHR42734:SF5">
    <property type="entry name" value="IRON TRANSPORT SYSTEM ATP-BINDING PROTEIN HI_0361-RELATED"/>
    <property type="match status" value="1"/>
</dbReference>
<gene>
    <name evidence="6" type="ORF">ALO43_100290</name>
</gene>
<dbReference type="PROSITE" id="PS00211">
    <property type="entry name" value="ABC_TRANSPORTER_1"/>
    <property type="match status" value="1"/>
</dbReference>
<evidence type="ECO:0000313" key="6">
    <source>
        <dbReference type="EMBL" id="KPZ07887.1"/>
    </source>
</evidence>
<name>A0AA40TXK5_9PSED</name>
<reference evidence="6 7" key="1">
    <citation type="submission" date="2015-09" db="EMBL/GenBank/DDBJ databases">
        <title>Genome announcement of multiple Pseudomonas syringae strains.</title>
        <authorList>
            <person name="Thakur S."/>
            <person name="Wang P.W."/>
            <person name="Gong Y."/>
            <person name="Weir B.S."/>
            <person name="Guttman D.S."/>
        </authorList>
    </citation>
    <scope>NUCLEOTIDE SEQUENCE [LARGE SCALE GENOMIC DNA]</scope>
    <source>
        <strain evidence="6 7">ICMP9151</strain>
    </source>
</reference>
<dbReference type="InterPro" id="IPR003439">
    <property type="entry name" value="ABC_transporter-like_ATP-bd"/>
</dbReference>
<keyword evidence="3" id="KW-0547">Nucleotide-binding</keyword>
<dbReference type="EMBL" id="LJRO01000016">
    <property type="protein sequence ID" value="KPZ07887.1"/>
    <property type="molecule type" value="Genomic_DNA"/>
</dbReference>
<dbReference type="InterPro" id="IPR017871">
    <property type="entry name" value="ABC_transporter-like_CS"/>
</dbReference>
<dbReference type="GO" id="GO:0016887">
    <property type="term" value="F:ATP hydrolysis activity"/>
    <property type="evidence" value="ECO:0007669"/>
    <property type="project" value="InterPro"/>
</dbReference>
<keyword evidence="2" id="KW-0813">Transport</keyword>
<comment type="caution">
    <text evidence="6">The sequence shown here is derived from an EMBL/GenBank/DDBJ whole genome shotgun (WGS) entry which is preliminary data.</text>
</comment>
<dbReference type="InterPro" id="IPR050153">
    <property type="entry name" value="Metal_Ion_Import_ABC"/>
</dbReference>
<dbReference type="GO" id="GO:0005524">
    <property type="term" value="F:ATP binding"/>
    <property type="evidence" value="ECO:0007669"/>
    <property type="project" value="UniProtKB-KW"/>
</dbReference>
<dbReference type="InterPro" id="IPR027417">
    <property type="entry name" value="P-loop_NTPase"/>
</dbReference>
<dbReference type="CDD" id="cd03235">
    <property type="entry name" value="ABC_Metallic_Cations"/>
    <property type="match status" value="1"/>
</dbReference>
<evidence type="ECO:0000313" key="7">
    <source>
        <dbReference type="Proteomes" id="UP000050523"/>
    </source>
</evidence>
<dbReference type="PANTHER" id="PTHR42734">
    <property type="entry name" value="METAL TRANSPORT SYSTEM ATP-BINDING PROTEIN TM_0124-RELATED"/>
    <property type="match status" value="1"/>
</dbReference>
<dbReference type="Pfam" id="PF00005">
    <property type="entry name" value="ABC_tran"/>
    <property type="match status" value="1"/>
</dbReference>
<comment type="similarity">
    <text evidence="1">Belongs to the ABC transporter superfamily.</text>
</comment>
<dbReference type="Gene3D" id="3.40.50.300">
    <property type="entry name" value="P-loop containing nucleotide triphosphate hydrolases"/>
    <property type="match status" value="1"/>
</dbReference>
<dbReference type="InterPro" id="IPR047748">
    <property type="entry name" value="AztA-like"/>
</dbReference>